<organism evidence="1 2">
    <name type="scientific">Emticicia oligotrophica (strain DSM 17448 / CIP 109782 / MTCC 6937 / GPTSA100-15)</name>
    <dbReference type="NCBI Taxonomy" id="929562"/>
    <lineage>
        <taxon>Bacteria</taxon>
        <taxon>Pseudomonadati</taxon>
        <taxon>Bacteroidota</taxon>
        <taxon>Cytophagia</taxon>
        <taxon>Cytophagales</taxon>
        <taxon>Leadbetterellaceae</taxon>
        <taxon>Emticicia</taxon>
    </lineage>
</organism>
<evidence type="ECO:0000313" key="2">
    <source>
        <dbReference type="Proteomes" id="UP000002875"/>
    </source>
</evidence>
<dbReference type="EMBL" id="CP002961">
    <property type="protein sequence ID" value="AFK02863.1"/>
    <property type="molecule type" value="Genomic_DNA"/>
</dbReference>
<evidence type="ECO:0008006" key="3">
    <source>
        <dbReference type="Google" id="ProtNLM"/>
    </source>
</evidence>
<keyword evidence="2" id="KW-1185">Reference proteome</keyword>
<name>A0ABM5N085_EMTOG</name>
<dbReference type="Proteomes" id="UP000002875">
    <property type="component" value="Chromosome"/>
</dbReference>
<sequence length="257" mass="29707">MKQIIIMMAFAFVGIKALAQKEVSAKAIFEAIDKGQSIDYQNATIVGDLDLTELSNKKRIKNKGSYEEYKSYVEVPVSFKNCIFKGDFIAYKNLEEEKNRKMGNGNVNWSIGNGTTFTTDFEKSVVFENCKFEGKTEFKYSDFADNTSFGGTKFAKEANFKYADFKQEAIFAKCDFYDYANFKYTSFKNDADFFDVRFSNYADFKYTNFNDRVTFKNTAFGNHADFKYADFKNEVNFDNTKFKSGIDLKYSNGKKFF</sequence>
<reference evidence="1 2" key="1">
    <citation type="submission" date="2011-07" db="EMBL/GenBank/DDBJ databases">
        <title>The complete genome of chromosome of Emticicia oligotrophica DSM 17448.</title>
        <authorList>
            <consortium name="US DOE Joint Genome Institute (JGI-PGF)"/>
            <person name="Lucas S."/>
            <person name="Han J."/>
            <person name="Lapidus A."/>
            <person name="Bruce D."/>
            <person name="Goodwin L."/>
            <person name="Pitluck S."/>
            <person name="Peters L."/>
            <person name="Kyrpides N."/>
            <person name="Mavromatis K."/>
            <person name="Ivanova N."/>
            <person name="Ovchinnikova G."/>
            <person name="Teshima H."/>
            <person name="Detter J.C."/>
            <person name="Tapia R."/>
            <person name="Han C."/>
            <person name="Land M."/>
            <person name="Hauser L."/>
            <person name="Markowitz V."/>
            <person name="Cheng J.-F."/>
            <person name="Hugenholtz P."/>
            <person name="Woyke T."/>
            <person name="Wu D."/>
            <person name="Tindall B."/>
            <person name="Pomrenke H."/>
            <person name="Brambilla E."/>
            <person name="Klenk H.-P."/>
            <person name="Eisen J.A."/>
        </authorList>
    </citation>
    <scope>NUCLEOTIDE SEQUENCE [LARGE SCALE GENOMIC DNA]</scope>
    <source>
        <strain evidence="1 2">DSM 17448</strain>
    </source>
</reference>
<evidence type="ECO:0000313" key="1">
    <source>
        <dbReference type="EMBL" id="AFK02863.1"/>
    </source>
</evidence>
<dbReference type="InterPro" id="IPR001646">
    <property type="entry name" value="5peptide_repeat"/>
</dbReference>
<protein>
    <recommendedName>
        <fullName evidence="3">Pentapeptide repeat-containing protein</fullName>
    </recommendedName>
</protein>
<dbReference type="Pfam" id="PF13576">
    <property type="entry name" value="Pentapeptide_3"/>
    <property type="match status" value="2"/>
</dbReference>
<accession>A0ABM5N085</accession>
<dbReference type="Gene3D" id="2.160.20.80">
    <property type="entry name" value="E3 ubiquitin-protein ligase SopA"/>
    <property type="match status" value="1"/>
</dbReference>
<dbReference type="RefSeq" id="WP_015028563.1">
    <property type="nucleotide sequence ID" value="NC_018748.1"/>
</dbReference>
<gene>
    <name evidence="1" type="ordered locus">Emtol_1721</name>
</gene>
<proteinExistence type="predicted"/>